<evidence type="ECO:0000313" key="6">
    <source>
        <dbReference type="Proteomes" id="UP000019373"/>
    </source>
</evidence>
<organism evidence="5 6">
    <name type="scientific">Endocarpon pusillum (strain Z07020 / HMAS-L-300199)</name>
    <name type="common">Lichen-forming fungus</name>
    <dbReference type="NCBI Taxonomy" id="1263415"/>
    <lineage>
        <taxon>Eukaryota</taxon>
        <taxon>Fungi</taxon>
        <taxon>Dikarya</taxon>
        <taxon>Ascomycota</taxon>
        <taxon>Pezizomycotina</taxon>
        <taxon>Eurotiomycetes</taxon>
        <taxon>Chaetothyriomycetidae</taxon>
        <taxon>Verrucariales</taxon>
        <taxon>Verrucariaceae</taxon>
        <taxon>Endocarpon</taxon>
    </lineage>
</organism>
<evidence type="ECO:0008006" key="7">
    <source>
        <dbReference type="Google" id="ProtNLM"/>
    </source>
</evidence>
<dbReference type="PANTHER" id="PTHR12928">
    <property type="entry name" value="FRG1 PROTEIN"/>
    <property type="match status" value="1"/>
</dbReference>
<dbReference type="GO" id="GO:0071013">
    <property type="term" value="C:catalytic step 2 spliceosome"/>
    <property type="evidence" value="ECO:0007669"/>
    <property type="project" value="TreeGrafter"/>
</dbReference>
<dbReference type="OMA" id="ACDVNGK"/>
<dbReference type="HOGENOM" id="CLU_062276_2_0_1"/>
<dbReference type="GeneID" id="19237944"/>
<dbReference type="eggNOG" id="KOG3962">
    <property type="taxonomic scope" value="Eukaryota"/>
</dbReference>
<feature type="compositionally biased region" description="Low complexity" evidence="4">
    <location>
        <begin position="33"/>
        <end position="49"/>
    </location>
</feature>
<dbReference type="Gene3D" id="2.80.10.50">
    <property type="match status" value="1"/>
</dbReference>
<dbReference type="InterPro" id="IPR010414">
    <property type="entry name" value="FRG1"/>
</dbReference>
<comment type="similarity">
    <text evidence="2">Belongs to the FRG1 family.</text>
</comment>
<dbReference type="Pfam" id="PF06229">
    <property type="entry name" value="FRG1"/>
    <property type="match status" value="1"/>
</dbReference>
<evidence type="ECO:0000256" key="1">
    <source>
        <dbReference type="ARBA" id="ARBA00004604"/>
    </source>
</evidence>
<dbReference type="GO" id="GO:0005730">
    <property type="term" value="C:nucleolus"/>
    <property type="evidence" value="ECO:0007669"/>
    <property type="project" value="UniProtKB-SubCell"/>
</dbReference>
<proteinExistence type="inferred from homology"/>
<keyword evidence="3" id="KW-0539">Nucleus</keyword>
<dbReference type="AlphaFoldDB" id="U1HSF1"/>
<dbReference type="EMBL" id="KE721112">
    <property type="protein sequence ID" value="ERF72104.1"/>
    <property type="molecule type" value="Genomic_DNA"/>
</dbReference>
<dbReference type="SUPFAM" id="SSF50405">
    <property type="entry name" value="Actin-crosslinking proteins"/>
    <property type="match status" value="1"/>
</dbReference>
<dbReference type="GO" id="GO:0051015">
    <property type="term" value="F:actin filament binding"/>
    <property type="evidence" value="ECO:0007669"/>
    <property type="project" value="TreeGrafter"/>
</dbReference>
<dbReference type="CDD" id="cd23339">
    <property type="entry name" value="beta-trefoil_FSCN_fungal_FRG1-like"/>
    <property type="match status" value="1"/>
</dbReference>
<sequence>MPIKPLAFKGDKKSSSSKKRKAAAAGLHHDALDGPPSTTLTTSAPSTPADVNAPVEDDTWVTADAPTDLTGPIIFVLPTQPTPCALACDDAGSVFTSQLENLIEGDPATAEPHDVRQVWIATQIPGAGGGNVLVSFKGSGGRYLGCDRGGFLRADAVAVGVGEGFRVSVADAEENVGKGRFLVGTDAGTGEGKEKEQKIRYVFVEERREGSQKAWEIRGDGEGITDASMLRIRMQARFKPRLKANKEMKAKEKISRRELETAVGRRLEDDEVKRLKKARRNGTYHEEVLDVRVKGKHDKFAS</sequence>
<accession>U1HSF1</accession>
<reference evidence="6" key="1">
    <citation type="journal article" date="2014" name="BMC Genomics">
        <title>Genome characteristics reveal the impact of lichenization on lichen-forming fungus Endocarpon pusillum Hedwig (Verrucariales, Ascomycota).</title>
        <authorList>
            <person name="Wang Y.-Y."/>
            <person name="Liu B."/>
            <person name="Zhang X.-Y."/>
            <person name="Zhou Q.-M."/>
            <person name="Zhang T."/>
            <person name="Li H."/>
            <person name="Yu Y.-F."/>
            <person name="Zhang X.-L."/>
            <person name="Hao X.-Y."/>
            <person name="Wang M."/>
            <person name="Wang L."/>
            <person name="Wei J.-C."/>
        </authorList>
    </citation>
    <scope>NUCLEOTIDE SEQUENCE [LARGE SCALE GENOMIC DNA]</scope>
    <source>
        <strain evidence="6">Z07020 / HMAS-L-300199</strain>
    </source>
</reference>
<comment type="subcellular location">
    <subcellularLocation>
        <location evidence="1">Nucleus</location>
        <location evidence="1">Nucleolus</location>
    </subcellularLocation>
</comment>
<gene>
    <name evidence="5" type="ORF">EPUS_02895</name>
</gene>
<dbReference type="PANTHER" id="PTHR12928:SF0">
    <property type="entry name" value="FSHD REGION GENE 1"/>
    <property type="match status" value="1"/>
</dbReference>
<dbReference type="OrthoDB" id="5539371at2759"/>
<evidence type="ECO:0000256" key="4">
    <source>
        <dbReference type="SAM" id="MobiDB-lite"/>
    </source>
</evidence>
<protein>
    <recommendedName>
        <fullName evidence="7">Actin-crosslinking protein</fullName>
    </recommendedName>
</protein>
<dbReference type="InterPro" id="IPR008999">
    <property type="entry name" value="Actin-crosslinking"/>
</dbReference>
<evidence type="ECO:0000313" key="5">
    <source>
        <dbReference type="EMBL" id="ERF72104.1"/>
    </source>
</evidence>
<dbReference type="Proteomes" id="UP000019373">
    <property type="component" value="Unassembled WGS sequence"/>
</dbReference>
<evidence type="ECO:0000256" key="2">
    <source>
        <dbReference type="ARBA" id="ARBA00010878"/>
    </source>
</evidence>
<name>U1HSF1_ENDPU</name>
<dbReference type="RefSeq" id="XP_007802173.1">
    <property type="nucleotide sequence ID" value="XM_007803982.1"/>
</dbReference>
<evidence type="ECO:0000256" key="3">
    <source>
        <dbReference type="ARBA" id="ARBA00023242"/>
    </source>
</evidence>
<feature type="region of interest" description="Disordered" evidence="4">
    <location>
        <begin position="1"/>
        <end position="54"/>
    </location>
</feature>
<keyword evidence="6" id="KW-1185">Reference proteome</keyword>